<organism evidence="1">
    <name type="scientific">Russula atropurpurea</name>
    <dbReference type="NCBI Taxonomy" id="152952"/>
    <lineage>
        <taxon>Eukaryota</taxon>
        <taxon>Fungi</taxon>
        <taxon>Dikarya</taxon>
        <taxon>Basidiomycota</taxon>
        <taxon>Agaricomycotina</taxon>
        <taxon>Agaricomycetes</taxon>
        <taxon>Russulales</taxon>
        <taxon>Russulaceae</taxon>
        <taxon>Russula</taxon>
    </lineage>
</organism>
<evidence type="ECO:0000313" key="1">
    <source>
        <dbReference type="EMBL" id="AHA31881.1"/>
    </source>
</evidence>
<accession>U6BIU3</accession>
<sequence>MACNCSQNCSSCGDSSNNSCQCASGTCQCSSCVNHTHSASCGCRS</sequence>
<dbReference type="EMBL" id="KF278561">
    <property type="protein sequence ID" value="AHA31881.1"/>
    <property type="molecule type" value="mRNA"/>
</dbReference>
<protein>
    <submittedName>
        <fullName evidence="1">Metallothionein</fullName>
    </submittedName>
</protein>
<reference evidence="1" key="1">
    <citation type="submission" date="2013-06" db="EMBL/GenBank/DDBJ databases">
        <title>Functional characterization of the two metallothioneins of Russula athropurpurea.</title>
        <authorList>
            <person name="Sacky J."/>
            <person name="Borovicka J."/>
            <person name="Strnad H."/>
            <person name="Kotrba P."/>
        </authorList>
    </citation>
    <scope>NUCLEOTIDE SEQUENCE</scope>
</reference>
<proteinExistence type="evidence at transcript level"/>
<name>U6BIU3_9AGAM</name>
<gene>
    <name evidence="1" type="primary">MT1</name>
</gene>
<dbReference type="AlphaFoldDB" id="U6BIU3"/>